<keyword evidence="2" id="KW-0067">ATP-binding</keyword>
<dbReference type="RefSeq" id="WP_090155107.1">
    <property type="nucleotide sequence ID" value="NZ_FNAN01000014.1"/>
</dbReference>
<dbReference type="Gene3D" id="3.40.50.300">
    <property type="entry name" value="P-loop containing nucleotide triphosphate hydrolases"/>
    <property type="match status" value="1"/>
</dbReference>
<dbReference type="Pfam" id="PF00488">
    <property type="entry name" value="MutS_V"/>
    <property type="match status" value="1"/>
</dbReference>
<gene>
    <name evidence="5" type="ORF">SAMN04487996_114214</name>
</gene>
<dbReference type="EMBL" id="FNAN01000014">
    <property type="protein sequence ID" value="SDG04489.1"/>
    <property type="molecule type" value="Genomic_DNA"/>
</dbReference>
<protein>
    <submittedName>
        <fullName evidence="5">MutS domain V</fullName>
    </submittedName>
</protein>
<evidence type="ECO:0000256" key="1">
    <source>
        <dbReference type="ARBA" id="ARBA00022741"/>
    </source>
</evidence>
<dbReference type="SUPFAM" id="SSF52540">
    <property type="entry name" value="P-loop containing nucleoside triphosphate hydrolases"/>
    <property type="match status" value="1"/>
</dbReference>
<evidence type="ECO:0000259" key="4">
    <source>
        <dbReference type="SMART" id="SM00534"/>
    </source>
</evidence>
<dbReference type="SMART" id="SM00534">
    <property type="entry name" value="MUTSac"/>
    <property type="match status" value="1"/>
</dbReference>
<dbReference type="GO" id="GO:0005829">
    <property type="term" value="C:cytosol"/>
    <property type="evidence" value="ECO:0007669"/>
    <property type="project" value="TreeGrafter"/>
</dbReference>
<evidence type="ECO:0000313" key="5">
    <source>
        <dbReference type="EMBL" id="SDG04489.1"/>
    </source>
</evidence>
<dbReference type="STRING" id="659014.SAMN04487996_114214"/>
<dbReference type="InterPro" id="IPR027417">
    <property type="entry name" value="P-loop_NTPase"/>
</dbReference>
<dbReference type="InterPro" id="IPR000432">
    <property type="entry name" value="DNA_mismatch_repair_MutS_C"/>
</dbReference>
<accession>A0A1G7R2Y4</accession>
<keyword evidence="6" id="KW-1185">Reference proteome</keyword>
<dbReference type="GO" id="GO:0006298">
    <property type="term" value="P:mismatch repair"/>
    <property type="evidence" value="ECO:0007669"/>
    <property type="project" value="InterPro"/>
</dbReference>
<dbReference type="PANTHER" id="PTHR11361">
    <property type="entry name" value="DNA MISMATCH REPAIR PROTEIN MUTS FAMILY MEMBER"/>
    <property type="match status" value="1"/>
</dbReference>
<feature type="domain" description="DNA mismatch repair proteins mutS family" evidence="4">
    <location>
        <begin position="258"/>
        <end position="446"/>
    </location>
</feature>
<name>A0A1G7R2Y4_9BACT</name>
<dbReference type="GO" id="GO:0140664">
    <property type="term" value="F:ATP-dependent DNA damage sensor activity"/>
    <property type="evidence" value="ECO:0007669"/>
    <property type="project" value="InterPro"/>
</dbReference>
<evidence type="ECO:0000256" key="2">
    <source>
        <dbReference type="ARBA" id="ARBA00022840"/>
    </source>
</evidence>
<dbReference type="PANTHER" id="PTHR11361:SF99">
    <property type="entry name" value="DNA MISMATCH REPAIR PROTEIN"/>
    <property type="match status" value="1"/>
</dbReference>
<organism evidence="5 6">
    <name type="scientific">Dyadobacter soli</name>
    <dbReference type="NCBI Taxonomy" id="659014"/>
    <lineage>
        <taxon>Bacteria</taxon>
        <taxon>Pseudomonadati</taxon>
        <taxon>Bacteroidota</taxon>
        <taxon>Cytophagia</taxon>
        <taxon>Cytophagales</taxon>
        <taxon>Spirosomataceae</taxon>
        <taxon>Dyadobacter</taxon>
    </lineage>
</organism>
<dbReference type="OrthoDB" id="9802448at2"/>
<dbReference type="InterPro" id="IPR045076">
    <property type="entry name" value="MutS"/>
</dbReference>
<dbReference type="Proteomes" id="UP000198748">
    <property type="component" value="Unassembled WGS sequence"/>
</dbReference>
<proteinExistence type="predicted"/>
<evidence type="ECO:0000256" key="3">
    <source>
        <dbReference type="ARBA" id="ARBA00023125"/>
    </source>
</evidence>
<dbReference type="AlphaFoldDB" id="A0A1G7R2Y4"/>
<keyword evidence="1" id="KW-0547">Nucleotide-binding</keyword>
<dbReference type="GO" id="GO:0005524">
    <property type="term" value="F:ATP binding"/>
    <property type="evidence" value="ECO:0007669"/>
    <property type="project" value="UniProtKB-KW"/>
</dbReference>
<dbReference type="GO" id="GO:0030983">
    <property type="term" value="F:mismatched DNA binding"/>
    <property type="evidence" value="ECO:0007669"/>
    <property type="project" value="InterPro"/>
</dbReference>
<reference evidence="6" key="1">
    <citation type="submission" date="2016-10" db="EMBL/GenBank/DDBJ databases">
        <authorList>
            <person name="Varghese N."/>
            <person name="Submissions S."/>
        </authorList>
    </citation>
    <scope>NUCLEOTIDE SEQUENCE [LARGE SCALE GENOMIC DNA]</scope>
    <source>
        <strain evidence="6">DSM 25329</strain>
    </source>
</reference>
<sequence length="447" mass="50733">MQPVDRHTLFELQLLPEHSRTASIFAFYNHTETLGGADYLKSIITKPKETLKDVMRFQKLLKTIALRPAAWQVNIAKAYAAAAESYYALSVAHSMSQDAVKHWFDTWLYSIRNKGEYYRIQSGVLATLRLARAVQSTLDHLAETAIPDEVSDDIAEVRKFIYSPILSVFLRKNDGKLSDRSIFYLDYYLRISHRDGFRQMLDTLYKLDACLAIVKAAKRHQLAFPVFDSHSHGFNAEEAWHPLITDAIANDLSLAGDRPVCILTGANTSGKTTFLKTCGIIVYLAHLGWPVPAKSLHLPFTDRLFTSIHLSDDLDQGFSHFYNEMMRIKQISEALSNGEQCFVIVDELFRGTNQEDALHCSKTVLDGFANFGGSYFLVSTHLHELITHYTSHSKLSFWCFRTRITDNQFRNTFKIEEGAAFEKVGRLIMDQTGVTALLQNAKRPSSE</sequence>
<evidence type="ECO:0000313" key="6">
    <source>
        <dbReference type="Proteomes" id="UP000198748"/>
    </source>
</evidence>
<keyword evidence="3" id="KW-0238">DNA-binding</keyword>